<accession>A0A382X8L0</accession>
<protein>
    <submittedName>
        <fullName evidence="2">Uncharacterized protein</fullName>
    </submittedName>
</protein>
<reference evidence="2" key="1">
    <citation type="submission" date="2018-05" db="EMBL/GenBank/DDBJ databases">
        <authorList>
            <person name="Lanie J.A."/>
            <person name="Ng W.-L."/>
            <person name="Kazmierczak K.M."/>
            <person name="Andrzejewski T.M."/>
            <person name="Davidsen T.M."/>
            <person name="Wayne K.J."/>
            <person name="Tettelin H."/>
            <person name="Glass J.I."/>
            <person name="Rusch D."/>
            <person name="Podicherti R."/>
            <person name="Tsui H.-C.T."/>
            <person name="Winkler M.E."/>
        </authorList>
    </citation>
    <scope>NUCLEOTIDE SEQUENCE</scope>
</reference>
<name>A0A382X8L0_9ZZZZ</name>
<feature type="transmembrane region" description="Helical" evidence="1">
    <location>
        <begin position="32"/>
        <end position="52"/>
    </location>
</feature>
<keyword evidence="1" id="KW-0812">Transmembrane</keyword>
<keyword evidence="1" id="KW-0472">Membrane</keyword>
<dbReference type="EMBL" id="UINC01165681">
    <property type="protein sequence ID" value="SVD67210.1"/>
    <property type="molecule type" value="Genomic_DNA"/>
</dbReference>
<evidence type="ECO:0000256" key="1">
    <source>
        <dbReference type="SAM" id="Phobius"/>
    </source>
</evidence>
<gene>
    <name evidence="2" type="ORF">METZ01_LOCUS420064</name>
</gene>
<keyword evidence="1" id="KW-1133">Transmembrane helix</keyword>
<dbReference type="AlphaFoldDB" id="A0A382X8L0"/>
<evidence type="ECO:0000313" key="2">
    <source>
        <dbReference type="EMBL" id="SVD67210.1"/>
    </source>
</evidence>
<proteinExistence type="predicted"/>
<sequence>MTDIDETNEQDQVSALARSILKHVQVESQSNIPLAAAACGSVAMYLLAISIVDEEEQARFFDGLRNELTAFNKQRDANPTPPGS</sequence>
<organism evidence="2">
    <name type="scientific">marine metagenome</name>
    <dbReference type="NCBI Taxonomy" id="408172"/>
    <lineage>
        <taxon>unclassified sequences</taxon>
        <taxon>metagenomes</taxon>
        <taxon>ecological metagenomes</taxon>
    </lineage>
</organism>